<keyword evidence="3" id="KW-1185">Reference proteome</keyword>
<evidence type="ECO:0000256" key="1">
    <source>
        <dbReference type="SAM" id="Phobius"/>
    </source>
</evidence>
<dbReference type="EMBL" id="JALJEJ010000003">
    <property type="protein sequence ID" value="MCJ8209899.1"/>
    <property type="molecule type" value="Genomic_DNA"/>
</dbReference>
<gene>
    <name evidence="2" type="ORF">MUY27_09275</name>
</gene>
<evidence type="ECO:0000313" key="3">
    <source>
        <dbReference type="Proteomes" id="UP001139450"/>
    </source>
</evidence>
<name>A0A9X1X763_9SPHI</name>
<dbReference type="AlphaFoldDB" id="A0A9X1X763"/>
<keyword evidence="1" id="KW-0812">Transmembrane</keyword>
<accession>A0A9X1X763</accession>
<feature type="transmembrane region" description="Helical" evidence="1">
    <location>
        <begin position="110"/>
        <end position="128"/>
    </location>
</feature>
<feature type="transmembrane region" description="Helical" evidence="1">
    <location>
        <begin position="66"/>
        <end position="84"/>
    </location>
</feature>
<comment type="caution">
    <text evidence="2">The sequence shown here is derived from an EMBL/GenBank/DDBJ whole genome shotgun (WGS) entry which is preliminary data.</text>
</comment>
<feature type="transmembrane region" description="Helical" evidence="1">
    <location>
        <begin position="41"/>
        <end position="59"/>
    </location>
</feature>
<proteinExistence type="predicted"/>
<dbReference type="Proteomes" id="UP001139450">
    <property type="component" value="Unassembled WGS sequence"/>
</dbReference>
<protein>
    <submittedName>
        <fullName evidence="2">Uncharacterized protein</fullName>
    </submittedName>
</protein>
<organism evidence="2 3">
    <name type="scientific">Mucilaginibacter straminoryzae</name>
    <dbReference type="NCBI Taxonomy" id="2932774"/>
    <lineage>
        <taxon>Bacteria</taxon>
        <taxon>Pseudomonadati</taxon>
        <taxon>Bacteroidota</taxon>
        <taxon>Sphingobacteriia</taxon>
        <taxon>Sphingobacteriales</taxon>
        <taxon>Sphingobacteriaceae</taxon>
        <taxon>Mucilaginibacter</taxon>
    </lineage>
</organism>
<keyword evidence="1" id="KW-1133">Transmembrane helix</keyword>
<reference evidence="2" key="1">
    <citation type="submission" date="2022-04" db="EMBL/GenBank/DDBJ databases">
        <title>Mucilaginibacter sp. RS28 isolated from freshwater.</title>
        <authorList>
            <person name="Ko S.-R."/>
        </authorList>
    </citation>
    <scope>NUCLEOTIDE SEQUENCE</scope>
    <source>
        <strain evidence="2">RS28</strain>
    </source>
</reference>
<dbReference type="RefSeq" id="WP_245129729.1">
    <property type="nucleotide sequence ID" value="NZ_JALJEJ010000003.1"/>
</dbReference>
<evidence type="ECO:0000313" key="2">
    <source>
        <dbReference type="EMBL" id="MCJ8209899.1"/>
    </source>
</evidence>
<keyword evidence="1" id="KW-0472">Membrane</keyword>
<sequence>MRPKAILAAIGFIAIIAGTYCPILRPFGLFNWNVFDANKPYGIVVLVVAIVGLAGTVINQKLISKGAAWVSLVLVVLLLIAAFMKVQTSFSFIPFKGIAQGLARLIKYKWGWYVLFAGAILAVLGNLGKDKPGIADFSRNNQQLQ</sequence>